<protein>
    <submittedName>
        <fullName evidence="1">Uncharacterized protein</fullName>
    </submittedName>
</protein>
<dbReference type="OrthoDB" id="2245989at2759"/>
<dbReference type="Proteomes" id="UP000605986">
    <property type="component" value="Unassembled WGS sequence"/>
</dbReference>
<dbReference type="InterPro" id="IPR021833">
    <property type="entry name" value="DUF3425"/>
</dbReference>
<dbReference type="Pfam" id="PF11905">
    <property type="entry name" value="DUF3425"/>
    <property type="match status" value="1"/>
</dbReference>
<evidence type="ECO:0000313" key="1">
    <source>
        <dbReference type="EMBL" id="KAF4453289.1"/>
    </source>
</evidence>
<gene>
    <name evidence="1" type="ORF">F53441_4019</name>
</gene>
<evidence type="ECO:0000313" key="2">
    <source>
        <dbReference type="Proteomes" id="UP000605986"/>
    </source>
</evidence>
<dbReference type="PANTHER" id="PTHR38116:SF1">
    <property type="entry name" value="BZIP DOMAIN-CONTAINING PROTEIN"/>
    <property type="match status" value="1"/>
</dbReference>
<name>A0A8H4KPD3_9HYPO</name>
<keyword evidence="2" id="KW-1185">Reference proteome</keyword>
<comment type="caution">
    <text evidence="1">The sequence shown here is derived from an EMBL/GenBank/DDBJ whole genome shotgun (WGS) entry which is preliminary data.</text>
</comment>
<accession>A0A8H4KPD3</accession>
<sequence length="146" mass="16921">MSVLSLLRRLPPGCEDVFGVSEIDVVPSQEIPQDLRSTHLQHSEPSQFWINAIPFPSLRDNLILMADKYDTHELLLDLGLRMYEGFDDLERCGFLVWDNPWCGTGWEVSEGFVRRWGFLLKGCQEVVESTNRWRQIRGESQLVIEI</sequence>
<dbReference type="AlphaFoldDB" id="A0A8H4KPD3"/>
<dbReference type="PANTHER" id="PTHR38116">
    <property type="entry name" value="CHROMOSOME 7, WHOLE GENOME SHOTGUN SEQUENCE"/>
    <property type="match status" value="1"/>
</dbReference>
<dbReference type="EMBL" id="JAADJG010000158">
    <property type="protein sequence ID" value="KAF4453289.1"/>
    <property type="molecule type" value="Genomic_DNA"/>
</dbReference>
<reference evidence="1" key="1">
    <citation type="submission" date="2020-01" db="EMBL/GenBank/DDBJ databases">
        <title>Identification and distribution of gene clusters putatively required for synthesis of sphingolipid metabolism inhibitors in phylogenetically diverse species of the filamentous fungus Fusarium.</title>
        <authorList>
            <person name="Kim H.-S."/>
            <person name="Busman M."/>
            <person name="Brown D.W."/>
            <person name="Divon H."/>
            <person name="Uhlig S."/>
            <person name="Proctor R.H."/>
        </authorList>
    </citation>
    <scope>NUCLEOTIDE SEQUENCE</scope>
    <source>
        <strain evidence="1">NRRL 53441</strain>
    </source>
</reference>
<organism evidence="1 2">
    <name type="scientific">Fusarium austroafricanum</name>
    <dbReference type="NCBI Taxonomy" id="2364996"/>
    <lineage>
        <taxon>Eukaryota</taxon>
        <taxon>Fungi</taxon>
        <taxon>Dikarya</taxon>
        <taxon>Ascomycota</taxon>
        <taxon>Pezizomycotina</taxon>
        <taxon>Sordariomycetes</taxon>
        <taxon>Hypocreomycetidae</taxon>
        <taxon>Hypocreales</taxon>
        <taxon>Nectriaceae</taxon>
        <taxon>Fusarium</taxon>
        <taxon>Fusarium concolor species complex</taxon>
    </lineage>
</organism>
<proteinExistence type="predicted"/>